<comment type="caution">
    <text evidence="2">The sequence shown here is derived from an EMBL/GenBank/DDBJ whole genome shotgun (WGS) entry which is preliminary data.</text>
</comment>
<proteinExistence type="predicted"/>
<keyword evidence="3" id="KW-1185">Reference proteome</keyword>
<sequence length="407" mass="44552">MRLLGAVATFIAFAVLNYTMHGAGGSLLAASAAFSASPSTSSTAPTAPRRRGARSASKVHKRRRRAYEMGFIPYPPDRRQRGMQLQHASGQPVKHDKDKPQNCSTDSELDDTAAQQPQLAYVKEQGKYQGANCDEAIEKHMKKYVKCESLDQLTTDLLSTLTKTIEDISIQITDMVVTSLQKNSTEYIKELAVLTQRVEAMEAAQVQRPQDDGVVRNRLPGRELDQGDKHDVLLQMFEEQKHNMNKFTKLVEETGLIKESAFVTFADLDIRDAEWREDLAQIMHQTKNCEQTREEASSAACTAPTTSCASSPSTAALYYDTLLASFQGEECINQFNNILDDQLVGSLELWPSSGGSSSPHSAASSKSSTPMSPSVASPAASTGSLPYSYSAVSSTVSSECRFATLRR</sequence>
<feature type="region of interest" description="Disordered" evidence="1">
    <location>
        <begin position="37"/>
        <end position="109"/>
    </location>
</feature>
<dbReference type="Proteomes" id="UP001189429">
    <property type="component" value="Unassembled WGS sequence"/>
</dbReference>
<dbReference type="EMBL" id="CAUYUJ010020170">
    <property type="protein sequence ID" value="CAK0896315.1"/>
    <property type="molecule type" value="Genomic_DNA"/>
</dbReference>
<feature type="compositionally biased region" description="Basic residues" evidence="1">
    <location>
        <begin position="48"/>
        <end position="65"/>
    </location>
</feature>
<evidence type="ECO:0000256" key="1">
    <source>
        <dbReference type="SAM" id="MobiDB-lite"/>
    </source>
</evidence>
<accession>A0ABN9XE42</accession>
<gene>
    <name evidence="2" type="ORF">PCOR1329_LOCUS74815</name>
</gene>
<organism evidence="2 3">
    <name type="scientific">Prorocentrum cordatum</name>
    <dbReference type="NCBI Taxonomy" id="2364126"/>
    <lineage>
        <taxon>Eukaryota</taxon>
        <taxon>Sar</taxon>
        <taxon>Alveolata</taxon>
        <taxon>Dinophyceae</taxon>
        <taxon>Prorocentrales</taxon>
        <taxon>Prorocentraceae</taxon>
        <taxon>Prorocentrum</taxon>
    </lineage>
</organism>
<feature type="region of interest" description="Disordered" evidence="1">
    <location>
        <begin position="355"/>
        <end position="396"/>
    </location>
</feature>
<evidence type="ECO:0000313" key="2">
    <source>
        <dbReference type="EMBL" id="CAK0896315.1"/>
    </source>
</evidence>
<protein>
    <submittedName>
        <fullName evidence="2">Uncharacterized protein</fullName>
    </submittedName>
</protein>
<reference evidence="2" key="1">
    <citation type="submission" date="2023-10" db="EMBL/GenBank/DDBJ databases">
        <authorList>
            <person name="Chen Y."/>
            <person name="Shah S."/>
            <person name="Dougan E. K."/>
            <person name="Thang M."/>
            <person name="Chan C."/>
        </authorList>
    </citation>
    <scope>NUCLEOTIDE SEQUENCE [LARGE SCALE GENOMIC DNA]</scope>
</reference>
<evidence type="ECO:0000313" key="3">
    <source>
        <dbReference type="Proteomes" id="UP001189429"/>
    </source>
</evidence>
<feature type="compositionally biased region" description="Low complexity" evidence="1">
    <location>
        <begin position="37"/>
        <end position="47"/>
    </location>
</feature>
<name>A0ABN9XE42_9DINO</name>